<protein>
    <recommendedName>
        <fullName evidence="14">G-protein coupled receptors family 1 profile domain-containing protein</fullName>
    </recommendedName>
</protein>
<accession>A0A974CY29</accession>
<keyword evidence="9" id="KW-1015">Disulfide bond</keyword>
<evidence type="ECO:0000256" key="3">
    <source>
        <dbReference type="ARBA" id="ARBA00022606"/>
    </source>
</evidence>
<dbReference type="GO" id="GO:0004930">
    <property type="term" value="F:G protein-coupled receptor activity"/>
    <property type="evidence" value="ECO:0007669"/>
    <property type="project" value="UniProtKB-KW"/>
</dbReference>
<reference evidence="16" key="1">
    <citation type="journal article" date="2016" name="Nature">
        <title>Genome evolution in the allotetraploid frog Xenopus laevis.</title>
        <authorList>
            <person name="Session A.M."/>
            <person name="Uno Y."/>
            <person name="Kwon T."/>
            <person name="Chapman J.A."/>
            <person name="Toyoda A."/>
            <person name="Takahashi S."/>
            <person name="Fukui A."/>
            <person name="Hikosaka A."/>
            <person name="Suzuki A."/>
            <person name="Kondo M."/>
            <person name="van Heeringen S.J."/>
            <person name="Quigley I."/>
            <person name="Heinz S."/>
            <person name="Ogino H."/>
            <person name="Ochi H."/>
            <person name="Hellsten U."/>
            <person name="Lyons J.B."/>
            <person name="Simakov O."/>
            <person name="Putnam N."/>
            <person name="Stites J."/>
            <person name="Kuroki Y."/>
            <person name="Tanaka T."/>
            <person name="Michiue T."/>
            <person name="Watanabe M."/>
            <person name="Bogdanovic O."/>
            <person name="Lister R."/>
            <person name="Georgiou G."/>
            <person name="Paranjpe S.S."/>
            <person name="van Kruijsbergen I."/>
            <person name="Shu S."/>
            <person name="Carlson J."/>
            <person name="Kinoshita T."/>
            <person name="Ohta Y."/>
            <person name="Mawaribuchi S."/>
            <person name="Jenkins J."/>
            <person name="Grimwood J."/>
            <person name="Schmutz J."/>
            <person name="Mitros T."/>
            <person name="Mozaffari S.V."/>
            <person name="Suzuki Y."/>
            <person name="Haramoto Y."/>
            <person name="Yamamoto T.S."/>
            <person name="Takagi C."/>
            <person name="Heald R."/>
            <person name="Miller K."/>
            <person name="Haudenschild C."/>
            <person name="Kitzman J."/>
            <person name="Nakayama T."/>
            <person name="Izutsu Y."/>
            <person name="Robert J."/>
            <person name="Fortriede J."/>
            <person name="Burns K."/>
            <person name="Lotay V."/>
            <person name="Karimi K."/>
            <person name="Yasuoka Y."/>
            <person name="Dichmann D.S."/>
            <person name="Flajnik M.F."/>
            <person name="Houston D.W."/>
            <person name="Shendure J."/>
            <person name="DuPasquier L."/>
            <person name="Vize P.D."/>
            <person name="Zorn A.M."/>
            <person name="Ito M."/>
            <person name="Marcotte E.M."/>
            <person name="Wallingford J.B."/>
            <person name="Ito Y."/>
            <person name="Asashima M."/>
            <person name="Ueno N."/>
            <person name="Matsuda Y."/>
            <person name="Veenstra G.J."/>
            <person name="Fujiyama A."/>
            <person name="Harland R.M."/>
            <person name="Taira M."/>
            <person name="Rokhsar D.S."/>
        </authorList>
    </citation>
    <scope>NUCLEOTIDE SEQUENCE [LARGE SCALE GENOMIC DNA]</scope>
    <source>
        <strain evidence="16">J</strain>
    </source>
</reference>
<proteinExistence type="predicted"/>
<keyword evidence="8 13" id="KW-0472">Membrane</keyword>
<evidence type="ECO:0000313" key="16">
    <source>
        <dbReference type="Proteomes" id="UP000694892"/>
    </source>
</evidence>
<evidence type="ECO:0000256" key="9">
    <source>
        <dbReference type="ARBA" id="ARBA00023157"/>
    </source>
</evidence>
<dbReference type="SUPFAM" id="SSF81321">
    <property type="entry name" value="Family A G protein-coupled receptor-like"/>
    <property type="match status" value="1"/>
</dbReference>
<dbReference type="InterPro" id="IPR050939">
    <property type="entry name" value="Olfactory_GPCR1"/>
</dbReference>
<dbReference type="Gene3D" id="1.20.1070.10">
    <property type="entry name" value="Rhodopsin 7-helix transmembrane proteins"/>
    <property type="match status" value="1"/>
</dbReference>
<sequence length="212" mass="24267">MSNQSEAFEFVLLCFPGLQQKFQVLVSITMFILYISTLQMVLLYSTIISQRVTTTLCCVFWVLCAIPSAYATFMALNASFCGRNKIYNCFCYSNVVYKLTCSDVFSVQQNLLIISMLSLFIPLAFITLSYIIIIKTVCTSTSSDNWCKAFYTCTTHLMVIALYFIPRVIIYTSNWVKLTLNIDVRTLVLCLYSYTPHVVNPVIYCLRTKESK</sequence>
<keyword evidence="3" id="KW-0716">Sensory transduction</keyword>
<keyword evidence="12" id="KW-0807">Transducer</keyword>
<keyword evidence="10" id="KW-0675">Receptor</keyword>
<feature type="transmembrane region" description="Helical" evidence="13">
    <location>
        <begin position="112"/>
        <end position="134"/>
    </location>
</feature>
<dbReference type="GO" id="GO:0004984">
    <property type="term" value="F:olfactory receptor activity"/>
    <property type="evidence" value="ECO:0007669"/>
    <property type="project" value="InterPro"/>
</dbReference>
<dbReference type="AlphaFoldDB" id="A0A974CY29"/>
<dbReference type="PANTHER" id="PTHR24242">
    <property type="entry name" value="G-PROTEIN COUPLED RECEPTOR"/>
    <property type="match status" value="1"/>
</dbReference>
<evidence type="ECO:0000256" key="6">
    <source>
        <dbReference type="ARBA" id="ARBA00022989"/>
    </source>
</evidence>
<evidence type="ECO:0000256" key="8">
    <source>
        <dbReference type="ARBA" id="ARBA00023136"/>
    </source>
</evidence>
<evidence type="ECO:0000256" key="1">
    <source>
        <dbReference type="ARBA" id="ARBA00004651"/>
    </source>
</evidence>
<dbReference type="EMBL" id="CM004474">
    <property type="protein sequence ID" value="OCT80832.1"/>
    <property type="molecule type" value="Genomic_DNA"/>
</dbReference>
<evidence type="ECO:0000259" key="14">
    <source>
        <dbReference type="PROSITE" id="PS50262"/>
    </source>
</evidence>
<feature type="transmembrane region" description="Helical" evidence="13">
    <location>
        <begin position="186"/>
        <end position="206"/>
    </location>
</feature>
<keyword evidence="7" id="KW-0297">G-protein coupled receptor</keyword>
<dbReference type="PROSITE" id="PS50262">
    <property type="entry name" value="G_PROTEIN_RECEP_F1_2"/>
    <property type="match status" value="1"/>
</dbReference>
<feature type="transmembrane region" description="Helical" evidence="13">
    <location>
        <begin position="56"/>
        <end position="76"/>
    </location>
</feature>
<dbReference type="InterPro" id="IPR000725">
    <property type="entry name" value="Olfact_rcpt"/>
</dbReference>
<keyword evidence="4 13" id="KW-0812">Transmembrane</keyword>
<dbReference type="Pfam" id="PF13853">
    <property type="entry name" value="7tm_4"/>
    <property type="match status" value="1"/>
</dbReference>
<evidence type="ECO:0000256" key="13">
    <source>
        <dbReference type="SAM" id="Phobius"/>
    </source>
</evidence>
<evidence type="ECO:0000256" key="12">
    <source>
        <dbReference type="ARBA" id="ARBA00023224"/>
    </source>
</evidence>
<feature type="transmembrane region" description="Helical" evidence="13">
    <location>
        <begin position="22"/>
        <end position="44"/>
    </location>
</feature>
<name>A0A974CY29_XENLA</name>
<dbReference type="InterPro" id="IPR017452">
    <property type="entry name" value="GPCR_Rhodpsn_7TM"/>
</dbReference>
<evidence type="ECO:0000256" key="11">
    <source>
        <dbReference type="ARBA" id="ARBA00023180"/>
    </source>
</evidence>
<comment type="subcellular location">
    <subcellularLocation>
        <location evidence="1">Cell membrane</location>
        <topology evidence="1">Multi-pass membrane protein</topology>
    </subcellularLocation>
</comment>
<keyword evidence="6 13" id="KW-1133">Transmembrane helix</keyword>
<dbReference type="Proteomes" id="UP000694892">
    <property type="component" value="Chromosome 5L"/>
</dbReference>
<dbReference type="PRINTS" id="PR00245">
    <property type="entry name" value="OLFACTORYR"/>
</dbReference>
<feature type="transmembrane region" description="Helical" evidence="13">
    <location>
        <begin position="146"/>
        <end position="166"/>
    </location>
</feature>
<evidence type="ECO:0000313" key="15">
    <source>
        <dbReference type="EMBL" id="OCT80832.1"/>
    </source>
</evidence>
<feature type="domain" description="G-protein coupled receptors family 1 profile" evidence="14">
    <location>
        <begin position="24"/>
        <end position="204"/>
    </location>
</feature>
<evidence type="ECO:0000256" key="2">
    <source>
        <dbReference type="ARBA" id="ARBA00022475"/>
    </source>
</evidence>
<keyword evidence="11" id="KW-0325">Glycoprotein</keyword>
<keyword evidence="5" id="KW-0552">Olfaction</keyword>
<evidence type="ECO:0000256" key="10">
    <source>
        <dbReference type="ARBA" id="ARBA00023170"/>
    </source>
</evidence>
<evidence type="ECO:0000256" key="5">
    <source>
        <dbReference type="ARBA" id="ARBA00022725"/>
    </source>
</evidence>
<dbReference type="GO" id="GO:0005886">
    <property type="term" value="C:plasma membrane"/>
    <property type="evidence" value="ECO:0007669"/>
    <property type="project" value="UniProtKB-SubCell"/>
</dbReference>
<keyword evidence="2" id="KW-1003">Cell membrane</keyword>
<organism evidence="15 16">
    <name type="scientific">Xenopus laevis</name>
    <name type="common">African clawed frog</name>
    <dbReference type="NCBI Taxonomy" id="8355"/>
    <lineage>
        <taxon>Eukaryota</taxon>
        <taxon>Metazoa</taxon>
        <taxon>Chordata</taxon>
        <taxon>Craniata</taxon>
        <taxon>Vertebrata</taxon>
        <taxon>Euteleostomi</taxon>
        <taxon>Amphibia</taxon>
        <taxon>Batrachia</taxon>
        <taxon>Anura</taxon>
        <taxon>Pipoidea</taxon>
        <taxon>Pipidae</taxon>
        <taxon>Xenopodinae</taxon>
        <taxon>Xenopus</taxon>
        <taxon>Xenopus</taxon>
    </lineage>
</organism>
<evidence type="ECO:0000256" key="7">
    <source>
        <dbReference type="ARBA" id="ARBA00023040"/>
    </source>
</evidence>
<evidence type="ECO:0000256" key="4">
    <source>
        <dbReference type="ARBA" id="ARBA00022692"/>
    </source>
</evidence>
<dbReference type="PANTHER" id="PTHR24242:SF400">
    <property type="entry name" value="OLFACTORY RECEPTOR"/>
    <property type="match status" value="1"/>
</dbReference>
<gene>
    <name evidence="15" type="ORF">XELAEV_18027644mg</name>
</gene>